<name>A0A0J1H0K5_9GAMM</name>
<dbReference type="STRING" id="320778.ABT57_22115"/>
<comment type="caution">
    <text evidence="2">The sequence shown here is derived from an EMBL/GenBank/DDBJ whole genome shotgun (WGS) entry which is preliminary data.</text>
</comment>
<accession>A0A0J1H0K5</accession>
<evidence type="ECO:0000313" key="3">
    <source>
        <dbReference type="Proteomes" id="UP000035909"/>
    </source>
</evidence>
<evidence type="ECO:0000256" key="1">
    <source>
        <dbReference type="SAM" id="SignalP"/>
    </source>
</evidence>
<keyword evidence="3" id="KW-1185">Reference proteome</keyword>
<dbReference type="InterPro" id="IPR047111">
    <property type="entry name" value="YbaP-like"/>
</dbReference>
<dbReference type="RefSeq" id="WP_047887430.1">
    <property type="nucleotide sequence ID" value="NZ_CP071325.1"/>
</dbReference>
<dbReference type="PANTHER" id="PTHR40590">
    <property type="entry name" value="CYTOPLASMIC PROTEIN-RELATED"/>
    <property type="match status" value="1"/>
</dbReference>
<feature type="signal peptide" evidence="1">
    <location>
        <begin position="1"/>
        <end position="22"/>
    </location>
</feature>
<dbReference type="PATRIC" id="fig|320778.3.peg.4744"/>
<keyword evidence="1" id="KW-0732">Signal</keyword>
<organism evidence="2 3">
    <name type="scientific">Photobacterium ganghwense</name>
    <dbReference type="NCBI Taxonomy" id="320778"/>
    <lineage>
        <taxon>Bacteria</taxon>
        <taxon>Pseudomonadati</taxon>
        <taxon>Pseudomonadota</taxon>
        <taxon>Gammaproteobacteria</taxon>
        <taxon>Vibrionales</taxon>
        <taxon>Vibrionaceae</taxon>
        <taxon>Photobacterium</taxon>
    </lineage>
</organism>
<dbReference type="PANTHER" id="PTHR40590:SF1">
    <property type="entry name" value="CYTOPLASMIC PROTEIN"/>
    <property type="match status" value="1"/>
</dbReference>
<sequence>MFKSLLSKLLLLVPVFSSWSHAEPLVWMAQDSQRQFILLGSIHAGHPSLYPLPQAFLNHWRSANALVVEANILAPNQARINPAIPLTESLLSTEEKTALLDTARKAGLKVTPLLKSPPWLAAIQLQMKMADNAGLSPAHGIDMTLLRRAEKDQLPIKELESVQQQITLMEQLDDHGKDLLMATVGEWEQLESQLQCMISAWQAGDLAQLQRIFDDSHYSAKTDELLIYARNRDWANQMASEYYPPGKYLVVVGAMHLLGPQGLPALLSHQGFTLEPLTQSAKAICPSTQKYTS</sequence>
<dbReference type="InterPro" id="IPR002816">
    <property type="entry name" value="TraB/PrgY/GumN_fam"/>
</dbReference>
<dbReference type="EMBL" id="LDOU01000026">
    <property type="protein sequence ID" value="KLV05346.1"/>
    <property type="molecule type" value="Genomic_DNA"/>
</dbReference>
<evidence type="ECO:0000313" key="2">
    <source>
        <dbReference type="EMBL" id="KLV05346.1"/>
    </source>
</evidence>
<gene>
    <name evidence="2" type="ORF">ABT57_22115</name>
</gene>
<dbReference type="CDD" id="cd14789">
    <property type="entry name" value="Tiki"/>
    <property type="match status" value="1"/>
</dbReference>
<reference evidence="2 3" key="1">
    <citation type="submission" date="2015-05" db="EMBL/GenBank/DDBJ databases">
        <title>Photobacterium galathea sp. nov.</title>
        <authorList>
            <person name="Machado H."/>
            <person name="Gram L."/>
        </authorList>
    </citation>
    <scope>NUCLEOTIDE SEQUENCE [LARGE SCALE GENOMIC DNA]</scope>
    <source>
        <strain evidence="2 3">DSM 22954</strain>
    </source>
</reference>
<dbReference type="Pfam" id="PF01963">
    <property type="entry name" value="TraB_PrgY_gumN"/>
    <property type="match status" value="1"/>
</dbReference>
<proteinExistence type="predicted"/>
<feature type="chain" id="PRO_5005252232" evidence="1">
    <location>
        <begin position="23"/>
        <end position="293"/>
    </location>
</feature>
<dbReference type="AlphaFoldDB" id="A0A0J1H0K5"/>
<protein>
    <submittedName>
        <fullName evidence="2">Polysaccharide biosynthesis protein GumN</fullName>
    </submittedName>
</protein>
<dbReference type="Proteomes" id="UP000035909">
    <property type="component" value="Unassembled WGS sequence"/>
</dbReference>
<dbReference type="OrthoDB" id="357294at2"/>